<evidence type="ECO:0000313" key="2">
    <source>
        <dbReference type="Proteomes" id="UP001358586"/>
    </source>
</evidence>
<protein>
    <submittedName>
        <fullName evidence="1">Uncharacterized protein</fullName>
    </submittedName>
</protein>
<keyword evidence="2" id="KW-1185">Reference proteome</keyword>
<gene>
    <name evidence="1" type="ORF">PVK06_041265</name>
</gene>
<evidence type="ECO:0000313" key="1">
    <source>
        <dbReference type="EMBL" id="KAK5786627.1"/>
    </source>
</evidence>
<comment type="caution">
    <text evidence="1">The sequence shown here is derived from an EMBL/GenBank/DDBJ whole genome shotgun (WGS) entry which is preliminary data.</text>
</comment>
<dbReference type="EMBL" id="JARKNE010000011">
    <property type="protein sequence ID" value="KAK5786627.1"/>
    <property type="molecule type" value="Genomic_DNA"/>
</dbReference>
<dbReference type="Proteomes" id="UP001358586">
    <property type="component" value="Chromosome 11"/>
</dbReference>
<reference evidence="1 2" key="1">
    <citation type="submission" date="2023-03" db="EMBL/GenBank/DDBJ databases">
        <title>WGS of Gossypium arboreum.</title>
        <authorList>
            <person name="Yu D."/>
        </authorList>
    </citation>
    <scope>NUCLEOTIDE SEQUENCE [LARGE SCALE GENOMIC DNA]</scope>
    <source>
        <tissue evidence="1">Leaf</tissue>
    </source>
</reference>
<proteinExistence type="predicted"/>
<organism evidence="1 2">
    <name type="scientific">Gossypium arboreum</name>
    <name type="common">Tree cotton</name>
    <name type="synonym">Gossypium nanking</name>
    <dbReference type="NCBI Taxonomy" id="29729"/>
    <lineage>
        <taxon>Eukaryota</taxon>
        <taxon>Viridiplantae</taxon>
        <taxon>Streptophyta</taxon>
        <taxon>Embryophyta</taxon>
        <taxon>Tracheophyta</taxon>
        <taxon>Spermatophyta</taxon>
        <taxon>Magnoliopsida</taxon>
        <taxon>eudicotyledons</taxon>
        <taxon>Gunneridae</taxon>
        <taxon>Pentapetalae</taxon>
        <taxon>rosids</taxon>
        <taxon>malvids</taxon>
        <taxon>Malvales</taxon>
        <taxon>Malvaceae</taxon>
        <taxon>Malvoideae</taxon>
        <taxon>Gossypium</taxon>
    </lineage>
</organism>
<sequence length="119" mass="13348">MKPGEVDIESSVKDEKDGTLENISDPLLVGECQNVPTLTAVADKEDVEKLKYEEKQDAEVTENRYSIGKSKVLVTDDVKSNRSLKDRGEGSKTRDLLTLGLELEARICRLEKHFAKLKK</sequence>
<name>A0ABR0N9Z4_GOSAR</name>
<accession>A0ABR0N9Z4</accession>